<dbReference type="PROSITE" id="PS50853">
    <property type="entry name" value="FN3"/>
    <property type="match status" value="2"/>
</dbReference>
<dbReference type="SUPFAM" id="SSF49785">
    <property type="entry name" value="Galactose-binding domain-like"/>
    <property type="match status" value="1"/>
</dbReference>
<dbReference type="PANTHER" id="PTHR44170:SF6">
    <property type="entry name" value="CONTACTIN"/>
    <property type="match status" value="1"/>
</dbReference>
<accession>A0A1F6D6J4</accession>
<dbReference type="Pfam" id="PF03422">
    <property type="entry name" value="CBM_6"/>
    <property type="match status" value="1"/>
</dbReference>
<dbReference type="EMBL" id="MFKF01000016">
    <property type="protein sequence ID" value="OGG57073.1"/>
    <property type="molecule type" value="Genomic_DNA"/>
</dbReference>
<dbReference type="InterPro" id="IPR025975">
    <property type="entry name" value="Polysacc_lyase"/>
</dbReference>
<feature type="domain" description="Fibronectin type-III" evidence="3">
    <location>
        <begin position="147"/>
        <end position="232"/>
    </location>
</feature>
<evidence type="ECO:0000259" key="3">
    <source>
        <dbReference type="PROSITE" id="PS50853"/>
    </source>
</evidence>
<keyword evidence="2" id="KW-1015">Disulfide bond</keyword>
<dbReference type="InterPro" id="IPR036116">
    <property type="entry name" value="FN3_sf"/>
</dbReference>
<evidence type="ECO:0000256" key="1">
    <source>
        <dbReference type="ARBA" id="ARBA00022729"/>
    </source>
</evidence>
<name>A0A1F6D6J4_HANXR</name>
<evidence type="ECO:0000256" key="2">
    <source>
        <dbReference type="ARBA" id="ARBA00023157"/>
    </source>
</evidence>
<dbReference type="GO" id="GO:0098609">
    <property type="term" value="P:cell-cell adhesion"/>
    <property type="evidence" value="ECO:0007669"/>
    <property type="project" value="TreeGrafter"/>
</dbReference>
<proteinExistence type="predicted"/>
<organism evidence="5 6">
    <name type="scientific">Handelsmanbacteria sp. (strain RIFCSPLOWO2_12_FULL_64_10)</name>
    <dbReference type="NCBI Taxonomy" id="1817868"/>
    <lineage>
        <taxon>Bacteria</taxon>
        <taxon>Candidatus Handelsmaniibacteriota</taxon>
    </lineage>
</organism>
<dbReference type="InterPro" id="IPR003961">
    <property type="entry name" value="FN3_dom"/>
</dbReference>
<evidence type="ECO:0000259" key="4">
    <source>
        <dbReference type="PROSITE" id="PS51175"/>
    </source>
</evidence>
<dbReference type="Pfam" id="PF00041">
    <property type="entry name" value="fn3"/>
    <property type="match status" value="2"/>
</dbReference>
<dbReference type="AlphaFoldDB" id="A0A1F6D6J4"/>
<protein>
    <recommendedName>
        <fullName evidence="7">Carbohydrate-binding protein</fullName>
    </recommendedName>
</protein>
<dbReference type="Gene3D" id="2.60.120.260">
    <property type="entry name" value="Galactose-binding domain-like"/>
    <property type="match status" value="1"/>
</dbReference>
<dbReference type="Pfam" id="PF14099">
    <property type="entry name" value="Polysacc_lyase"/>
    <property type="match status" value="1"/>
</dbReference>
<dbReference type="Pfam" id="PF17957">
    <property type="entry name" value="Big_7"/>
    <property type="match status" value="1"/>
</dbReference>
<dbReference type="InterPro" id="IPR013783">
    <property type="entry name" value="Ig-like_fold"/>
</dbReference>
<evidence type="ECO:0000313" key="5">
    <source>
        <dbReference type="EMBL" id="OGG57073.1"/>
    </source>
</evidence>
<sequence length="741" mass="78406">MLYEKNDFSFRRGTPSAAGRPAHPIWAALFAFLILAAAIPHAAKAADLQAPSVTATAPAAGATVAGTIMVRANAADTVGIAGVQFFLDGAVLGAEERYAPYEIWWNTATAADGTHTITAVARDAAGNRTTSAPVTFTVRNDTQSPSVPTGLVGTAASPTQINLSWNASTDNAGVAGYTVYLNDAVLARTTTTSFSHTGLTAGATYNYRVNAYDAVPNYSAWTAAVAVTTPLPTPAPYTGVPYSVPGTFEAENFDRGGEGVGYHDNVKGNSGGLYRTSEDVDIIVSADSAGGGYVVNNFETGEWLAYTINVAATGLYDIELRASTTFTNSAFHVEIDGQDVTGSVVVPTTGSWSAFQWAGKMGVALTAGKHVLKIVSVQQYFNLNSIRLTAAVADTQAPSVPTGLAGAAVSSSQIDLTWDPSTDNVGVTGYIVYLDNVKLATTAATSFSHTGLTAGATYNYRVSAFDAVPNHSAWTATPVAVTTPAEVPLPVDPATVQFFCTFATLPTDCGFEEQGKVAGRATTVDIGRDGGTAVRLHTEPGDDNVVGSGAMERNDLWLSETESDIFEGREQWWAHSILFPDDFAVPTWHMYVVFDFHNSGNGQANFHVNFENGVLIFRGYGGQNVNDGLYKATIGTIQKNVWYDFVYHVKWSSGPDGYFDAWVNGVKKLSHRGPTLYAGQRAYLKLANYHVPVCNPYPGCTGPASSVIHDRVVRGTTPQSVSLGLLEGVLTLVNGVLTPLQ</sequence>
<evidence type="ECO:0000313" key="6">
    <source>
        <dbReference type="Proteomes" id="UP000178606"/>
    </source>
</evidence>
<dbReference type="SMART" id="SM00606">
    <property type="entry name" value="CBD_IV"/>
    <property type="match status" value="1"/>
</dbReference>
<gene>
    <name evidence="5" type="ORF">A3F84_04570</name>
</gene>
<comment type="caution">
    <text evidence="5">The sequence shown here is derived from an EMBL/GenBank/DDBJ whole genome shotgun (WGS) entry which is preliminary data.</text>
</comment>
<dbReference type="SMART" id="SM00060">
    <property type="entry name" value="FN3"/>
    <property type="match status" value="2"/>
</dbReference>
<dbReference type="GO" id="GO:0016020">
    <property type="term" value="C:membrane"/>
    <property type="evidence" value="ECO:0007669"/>
    <property type="project" value="UniProtKB-SubCell"/>
</dbReference>
<dbReference type="InterPro" id="IPR005084">
    <property type="entry name" value="CBM6"/>
</dbReference>
<dbReference type="CDD" id="cd00063">
    <property type="entry name" value="FN3"/>
    <property type="match status" value="2"/>
</dbReference>
<dbReference type="InterPro" id="IPR008979">
    <property type="entry name" value="Galactose-bd-like_sf"/>
</dbReference>
<reference evidence="5 6" key="1">
    <citation type="journal article" date="2016" name="Nat. Commun.">
        <title>Thousands of microbial genomes shed light on interconnected biogeochemical processes in an aquifer system.</title>
        <authorList>
            <person name="Anantharaman K."/>
            <person name="Brown C.T."/>
            <person name="Hug L.A."/>
            <person name="Sharon I."/>
            <person name="Castelle C.J."/>
            <person name="Probst A.J."/>
            <person name="Thomas B.C."/>
            <person name="Singh A."/>
            <person name="Wilkins M.J."/>
            <person name="Karaoz U."/>
            <person name="Brodie E.L."/>
            <person name="Williams K.H."/>
            <person name="Hubbard S.S."/>
            <person name="Banfield J.F."/>
        </authorList>
    </citation>
    <scope>NUCLEOTIDE SEQUENCE [LARGE SCALE GENOMIC DNA]</scope>
    <source>
        <strain evidence="6">RIFCSPLOWO2_12_FULL_64_10</strain>
    </source>
</reference>
<evidence type="ECO:0008006" key="7">
    <source>
        <dbReference type="Google" id="ProtNLM"/>
    </source>
</evidence>
<dbReference type="Gene3D" id="2.60.40.10">
    <property type="entry name" value="Immunoglobulins"/>
    <property type="match status" value="3"/>
</dbReference>
<dbReference type="CDD" id="cd04080">
    <property type="entry name" value="CBM6_cellulase-like"/>
    <property type="match status" value="1"/>
</dbReference>
<dbReference type="SUPFAM" id="SSF49265">
    <property type="entry name" value="Fibronectin type III"/>
    <property type="match status" value="2"/>
</dbReference>
<dbReference type="Gene3D" id="2.60.120.200">
    <property type="match status" value="1"/>
</dbReference>
<dbReference type="PANTHER" id="PTHR44170">
    <property type="entry name" value="PROTEIN SIDEKICK"/>
    <property type="match status" value="1"/>
</dbReference>
<dbReference type="Proteomes" id="UP000178606">
    <property type="component" value="Unassembled WGS sequence"/>
</dbReference>
<keyword evidence="1" id="KW-0732">Signal</keyword>
<dbReference type="GO" id="GO:0030246">
    <property type="term" value="F:carbohydrate binding"/>
    <property type="evidence" value="ECO:0007669"/>
    <property type="project" value="InterPro"/>
</dbReference>
<feature type="domain" description="CBM6" evidence="4">
    <location>
        <begin position="246"/>
        <end position="389"/>
    </location>
</feature>
<feature type="domain" description="Fibronectin type-III" evidence="3">
    <location>
        <begin position="400"/>
        <end position="486"/>
    </location>
</feature>
<dbReference type="PROSITE" id="PS51175">
    <property type="entry name" value="CBM6"/>
    <property type="match status" value="1"/>
</dbReference>
<dbReference type="InterPro" id="IPR006584">
    <property type="entry name" value="Cellulose-bd_IV"/>
</dbReference>